<comment type="caution">
    <text evidence="1">The sequence shown here is derived from an EMBL/GenBank/DDBJ whole genome shotgun (WGS) entry which is preliminary data.</text>
</comment>
<name>A0ACB8V5A6_9EURO</name>
<protein>
    <submittedName>
        <fullName evidence="1">Uncharacterized protein</fullName>
    </submittedName>
</protein>
<sequence length="283" mass="31880">MFPKAAFLLTLAASIHALPRNATNTTSPDGSIPHIKSDPVMTKQLEMAQREVDWLQKSFKLDTQKPPFGLTEIIYESSCFMQWTACPSIGMFYKDIMKMIQNITVEYKGVVEARGFNPTNSDTVVTSMKSNALTIARTAGWSIGASVSGGINQHHGSGSATFSFQYSESTTEEKTHSKFVTVSTPCKPRSMCLIETRTFYAKIKGKCKREPMVDCRGHRNQCNRKEDIRGYFKWSYCAQTSSRIQEYCRDTVLVDCEVSVPIFEDDGETPRSTIVPMTYEFEE</sequence>
<proteinExistence type="predicted"/>
<organism evidence="1">
    <name type="scientific">Ophidiomyces ophidiicola</name>
    <dbReference type="NCBI Taxonomy" id="1387563"/>
    <lineage>
        <taxon>Eukaryota</taxon>
        <taxon>Fungi</taxon>
        <taxon>Dikarya</taxon>
        <taxon>Ascomycota</taxon>
        <taxon>Pezizomycotina</taxon>
        <taxon>Eurotiomycetes</taxon>
        <taxon>Eurotiomycetidae</taxon>
        <taxon>Onygenales</taxon>
        <taxon>Onygenaceae</taxon>
        <taxon>Ophidiomyces</taxon>
    </lineage>
</organism>
<evidence type="ECO:0000313" key="1">
    <source>
        <dbReference type="EMBL" id="KAI2392733.1"/>
    </source>
</evidence>
<gene>
    <name evidence="1" type="ORF">LOY88_000529</name>
</gene>
<dbReference type="EMBL" id="JALBCA010000005">
    <property type="protein sequence ID" value="KAI2392733.1"/>
    <property type="molecule type" value="Genomic_DNA"/>
</dbReference>
<accession>A0ACB8V5A6</accession>
<reference evidence="1" key="1">
    <citation type="journal article" date="2022" name="bioRxiv">
        <title>Population genetic analysis of Ophidiomyces ophidiicola, the causative agent of snake fungal disease, indicates recent introductions to the USA.</title>
        <authorList>
            <person name="Ladner J.T."/>
            <person name="Palmer J.M."/>
            <person name="Ettinger C.L."/>
            <person name="Stajich J.E."/>
            <person name="Farrell T.M."/>
            <person name="Glorioso B.M."/>
            <person name="Lawson B."/>
            <person name="Price S.J."/>
            <person name="Stengle A.G."/>
            <person name="Grear D.A."/>
            <person name="Lorch J.M."/>
        </authorList>
    </citation>
    <scope>NUCLEOTIDE SEQUENCE</scope>
    <source>
        <strain evidence="1">NWHC 24266-5</strain>
    </source>
</reference>